<gene>
    <name evidence="4" type="ORF">HCN56_11100</name>
</gene>
<feature type="compositionally biased region" description="Basic residues" evidence="2">
    <location>
        <begin position="27"/>
        <end position="39"/>
    </location>
</feature>
<reference evidence="4 5" key="1">
    <citation type="submission" date="2020-03" db="EMBL/GenBank/DDBJ databases">
        <title>Draft genome of Streptomyces sp. ventii, isolated from the Axial Seamount in the Pacific Ocean, and resequencing of the two type strains Streptomyces lonarensis strain NCL 716 and Streptomyces bohaiensis strain 11A07.</title>
        <authorList>
            <person name="Loughran R.M."/>
            <person name="Pfannmuller K.M."/>
            <person name="Wasson B.J."/>
            <person name="Deadmond M.C."/>
            <person name="Paddock B.E."/>
            <person name="Koyack M.J."/>
            <person name="Gallegos D.A."/>
            <person name="Mitchell E.A."/>
            <person name="Ushijima B."/>
            <person name="Saw J.H."/>
            <person name="Mcphail K.L."/>
            <person name="Videau P."/>
        </authorList>
    </citation>
    <scope>NUCLEOTIDE SEQUENCE [LARGE SCALE GENOMIC DNA]</scope>
    <source>
        <strain evidence="4 5">NCL716</strain>
    </source>
</reference>
<dbReference type="Proteomes" id="UP000578686">
    <property type="component" value="Unassembled WGS sequence"/>
</dbReference>
<dbReference type="InterPro" id="IPR016181">
    <property type="entry name" value="Acyl_CoA_acyltransferase"/>
</dbReference>
<organism evidence="4 5">
    <name type="scientific">Streptomyces lonarensis</name>
    <dbReference type="NCBI Taxonomy" id="700599"/>
    <lineage>
        <taxon>Bacteria</taxon>
        <taxon>Bacillati</taxon>
        <taxon>Actinomycetota</taxon>
        <taxon>Actinomycetes</taxon>
        <taxon>Kitasatosporales</taxon>
        <taxon>Streptomycetaceae</taxon>
        <taxon>Streptomyces</taxon>
    </lineage>
</organism>
<dbReference type="CDD" id="cd04301">
    <property type="entry name" value="NAT_SF"/>
    <property type="match status" value="1"/>
</dbReference>
<dbReference type="EMBL" id="JAAVJD010000066">
    <property type="protein sequence ID" value="NJQ06110.1"/>
    <property type="molecule type" value="Genomic_DNA"/>
</dbReference>
<sequence length="219" mass="24125">MPPFTGRGPAPWPATHDRTPYTPRGQSRSRARTFPRARRASGVPVKTEPVSIRPLRPADLPLVADLLVKVHAVDGYPVEGVADPTAWVSSPAVLRSWVAELDGVVVGHVALMAADGEDAARLIRERDRDRDESVADDELRALARLFVSPDARNRSVGRLLVRTVMDHAQGAGQRLVLNVLHKDQAATRLYRRLGWRYLGDTDHRHDDGSAPAACYTWPA</sequence>
<proteinExistence type="predicted"/>
<feature type="region of interest" description="Disordered" evidence="2">
    <location>
        <begin position="1"/>
        <end position="47"/>
    </location>
</feature>
<evidence type="ECO:0000313" key="5">
    <source>
        <dbReference type="Proteomes" id="UP000578686"/>
    </source>
</evidence>
<comment type="caution">
    <text evidence="4">The sequence shown here is derived from an EMBL/GenBank/DDBJ whole genome shotgun (WGS) entry which is preliminary data.</text>
</comment>
<dbReference type="InterPro" id="IPR050769">
    <property type="entry name" value="NAT_camello-type"/>
</dbReference>
<evidence type="ECO:0000256" key="2">
    <source>
        <dbReference type="SAM" id="MobiDB-lite"/>
    </source>
</evidence>
<dbReference type="InterPro" id="IPR000182">
    <property type="entry name" value="GNAT_dom"/>
</dbReference>
<dbReference type="Gene3D" id="3.40.630.30">
    <property type="match status" value="1"/>
</dbReference>
<accession>A0A7X6D0W0</accession>
<name>A0A7X6D0W0_9ACTN</name>
<dbReference type="PANTHER" id="PTHR13947:SF37">
    <property type="entry name" value="LD18367P"/>
    <property type="match status" value="1"/>
</dbReference>
<feature type="domain" description="N-acetyltransferase" evidence="3">
    <location>
        <begin position="50"/>
        <end position="219"/>
    </location>
</feature>
<evidence type="ECO:0000313" key="4">
    <source>
        <dbReference type="EMBL" id="NJQ06110.1"/>
    </source>
</evidence>
<keyword evidence="5" id="KW-1185">Reference proteome</keyword>
<dbReference type="AlphaFoldDB" id="A0A7X6D0W0"/>
<evidence type="ECO:0000256" key="1">
    <source>
        <dbReference type="ARBA" id="ARBA00022679"/>
    </source>
</evidence>
<evidence type="ECO:0000259" key="3">
    <source>
        <dbReference type="PROSITE" id="PS51186"/>
    </source>
</evidence>
<dbReference type="SUPFAM" id="SSF55729">
    <property type="entry name" value="Acyl-CoA N-acyltransferases (Nat)"/>
    <property type="match status" value="1"/>
</dbReference>
<protein>
    <submittedName>
        <fullName evidence="4">GNAT family N-acetyltransferase</fullName>
    </submittedName>
</protein>
<keyword evidence="1 4" id="KW-0808">Transferase</keyword>
<dbReference type="PANTHER" id="PTHR13947">
    <property type="entry name" value="GNAT FAMILY N-ACETYLTRANSFERASE"/>
    <property type="match status" value="1"/>
</dbReference>
<dbReference type="Pfam" id="PF00583">
    <property type="entry name" value="Acetyltransf_1"/>
    <property type="match status" value="1"/>
</dbReference>
<dbReference type="PROSITE" id="PS51186">
    <property type="entry name" value="GNAT"/>
    <property type="match status" value="1"/>
</dbReference>
<dbReference type="GO" id="GO:0008080">
    <property type="term" value="F:N-acetyltransferase activity"/>
    <property type="evidence" value="ECO:0007669"/>
    <property type="project" value="InterPro"/>
</dbReference>